<evidence type="ECO:0000313" key="4">
    <source>
        <dbReference type="Proteomes" id="UP001500340"/>
    </source>
</evidence>
<dbReference type="SUPFAM" id="SSF50370">
    <property type="entry name" value="Ricin B-like lectins"/>
    <property type="match status" value="1"/>
</dbReference>
<dbReference type="CDD" id="cd23432">
    <property type="entry name" value="beta-trefoil_Ricin_EndoBetaGal-like"/>
    <property type="match status" value="4"/>
</dbReference>
<name>A0ABN0Y9Z3_9BACL</name>
<evidence type="ECO:0000313" key="3">
    <source>
        <dbReference type="EMBL" id="GAA0387942.1"/>
    </source>
</evidence>
<dbReference type="InterPro" id="IPR055149">
    <property type="entry name" value="Agl_cat_D2"/>
</dbReference>
<accession>A0ABN0Y9Z3</accession>
<dbReference type="Gene3D" id="2.80.10.50">
    <property type="match status" value="4"/>
</dbReference>
<feature type="domain" description="SLH" evidence="2">
    <location>
        <begin position="1487"/>
        <end position="1550"/>
    </location>
</feature>
<dbReference type="EMBL" id="BAAACX010000008">
    <property type="protein sequence ID" value="GAA0387942.1"/>
    <property type="molecule type" value="Genomic_DNA"/>
</dbReference>
<evidence type="ECO:0000259" key="2">
    <source>
        <dbReference type="PROSITE" id="PS51272"/>
    </source>
</evidence>
<gene>
    <name evidence="3" type="ORF">GCM10008933_18620</name>
</gene>
<dbReference type="PROSITE" id="PS51272">
    <property type="entry name" value="SLH"/>
    <property type="match status" value="3"/>
</dbReference>
<feature type="region of interest" description="Disordered" evidence="1">
    <location>
        <begin position="1251"/>
        <end position="1299"/>
    </location>
</feature>
<keyword evidence="4" id="KW-1185">Reference proteome</keyword>
<dbReference type="Gene3D" id="2.60.120.260">
    <property type="entry name" value="Galactose-binding domain-like"/>
    <property type="match status" value="2"/>
</dbReference>
<dbReference type="InterPro" id="IPR033801">
    <property type="entry name" value="CBM6-CBM35-CBM36-like_1"/>
</dbReference>
<comment type="caution">
    <text evidence="3">The sequence shown here is derived from an EMBL/GenBank/DDBJ whole genome shotgun (WGS) entry which is preliminary data.</text>
</comment>
<dbReference type="InterPro" id="IPR001119">
    <property type="entry name" value="SLH_dom"/>
</dbReference>
<dbReference type="InterPro" id="IPR035992">
    <property type="entry name" value="Ricin_B-like_lectins"/>
</dbReference>
<reference evidence="3 4" key="1">
    <citation type="journal article" date="2019" name="Int. J. Syst. Evol. Microbiol.">
        <title>The Global Catalogue of Microorganisms (GCM) 10K type strain sequencing project: providing services to taxonomists for standard genome sequencing and annotation.</title>
        <authorList>
            <consortium name="The Broad Institute Genomics Platform"/>
            <consortium name="The Broad Institute Genome Sequencing Center for Infectious Disease"/>
            <person name="Wu L."/>
            <person name="Ma J."/>
        </authorList>
    </citation>
    <scope>NUCLEOTIDE SEQUENCE [LARGE SCALE GENOMIC DNA]</scope>
    <source>
        <strain evidence="3 4">JCM 12774</strain>
    </source>
</reference>
<dbReference type="InterPro" id="IPR051465">
    <property type="entry name" value="Cell_Envelope_Struct_Comp"/>
</dbReference>
<protein>
    <recommendedName>
        <fullName evidence="2">SLH domain-containing protein</fullName>
    </recommendedName>
</protein>
<dbReference type="Gene3D" id="2.160.20.10">
    <property type="entry name" value="Single-stranded right-handed beta-helix, Pectin lyase-like"/>
    <property type="match status" value="1"/>
</dbReference>
<dbReference type="InterPro" id="IPR012334">
    <property type="entry name" value="Pectin_lyas_fold"/>
</dbReference>
<dbReference type="PANTHER" id="PTHR43308">
    <property type="entry name" value="OUTER MEMBRANE PROTEIN ALPHA-RELATED"/>
    <property type="match status" value="1"/>
</dbReference>
<feature type="domain" description="SLH" evidence="2">
    <location>
        <begin position="1551"/>
        <end position="1613"/>
    </location>
</feature>
<dbReference type="CDD" id="cd14490">
    <property type="entry name" value="CBM6-CBM35-CBM36_like_1"/>
    <property type="match status" value="1"/>
</dbReference>
<sequence>MDPALVLDGSDPYIRIQNVWQPFYIYENADGTIKYGNIRADDQRDQWLVVKHHGRKLLKNRETGHYMNIADMPDGHIQATPLSDLSNIDETYIWSGKNIGGGTYLLSNITDKVSGQPFTKFISIQNLSKYAEYSVINPNWGSPQWKFLPVGEKNNQLYRFRIPGTEGQYLQDERTADSVTEVTYGPADDEYSIWFLDERNGANGPVMMKNMGSGRYLSIQNLADAQVESEDEPELTVEARSEVYDTWGSIKWRIEQRDQDGVNIGSAWTGHYLYATLNEQGKPVFKVSRAEGAADRAESIFIAEPVQIAEKPLPDGPVRIKSAANHAYLYENHSGVVLYGDLAADNGYSHWVIEQSADGRQRVQNRATGHYLTLNEDYTFVESKELSAGDSSAASWAVNRVAGGDQVLIRSQYGNYDDEFIHVQNNTGYAERGLYPDSWGSVQWELELAPSQFNTPNMDEERNLSTATPVQNDTNVMVIAPQGAGGKVLAEQSGTIKLVSGDDANAASRWILQDFNGRHLIKNTATGHYLSLDNSLTPTVSTSTKPLGSQWILNEPLGYRTLSNAVDAGGLLQYNMAGIFYGTAASSESVLWSFTPIAADIAYMVEDAFKTDKLIRFAVHAQEQGEYKGLIRYKNDSGSEQLLSVKVNGLEEQSVAFKPSGGLSTAEVKLNLRAGMNTVSLSGVNGELSAVQIDSLTVKNSVNKAYRGATVPYVSYEAEDMKTNGVLLGASRKYRNLASEASGRQAVQLKQTGDYVEFALAEAANSLVVRYSIPDSTDGAGDEQTLSLYVNGQFKQSLKLTSKYAWEYGSYPWSNDPRQGSGHRFFDEIHALIGDMPQGAVIRLQKDAGDQADFYAIDLVDMEQVAPAYEMPEGFVSVIDFGAVPNDGQDDTMALRDALSVARDRGTGVWFPAGSFDFGDQLLDLDSAVIRGAGMWYTTLNGAKFYGHGGTVEVYDLLIDGGINERDDEAFTNAFHGAFGPGSIIQQVWIEHTKAGLWLTQPIGEKARTNELYMMGLRIRNLMADGINFAVGTTNSMMEQSDIRYPGDDGIAMWSFTDSKLVDMNGSERTPSVNNTARFNTVTLPWLADNIVVFGGKDNKIQDNIVKDTVANGAGIAVSTRFNAEPFAGTTVVERNTLVRTGSYDTGYGVSLGALWLFAGESDMKGKIVVQDNVVKDSTYAGLIAHGDFTVEDVLLRNIVIDGTGTNGVDVTSGLKGSATVDNVIIRGDRMKMVSNPSAAFSFKEINEGFASGKKPPVNPGEPGNPGSGGVENPGTSSSGGTGGSSGGAGTGQSAGSLSDSVLQEALRQGKTTIELKTDSEGRVNLTAAVLAAAAAEHPEAVIEVTGAGGSVYRFPLSLTDQVIVQAGVVDQKQAVVSIQISPQEQAGFKDKAKQQGMELMGNAMKFMVQVSEGGKTVQVDRYEGAIYVLRQWTVDSKLDPSTTVVLLYDPATGKLSYVPAWLENNADGTTTVIVKSAANGIFVAAHHPVTFADIEGHWAQAVIEKLAARQILNGVGGDLFAPGQPVSRAEFAVMLVRALDLQRGTSSSGGALYNDVKSDAWYGDAVATAIHYGLVQGYADHSFRPNAQITREEMSVMGARALRLLQNGVKQGTGTEVILIAGESKDLVSGYADRSQLHSWSQEEVELMLQAGIMQGQSKDKFAPASRTTRAEAAAILSRLLAAVKLLNP</sequence>
<dbReference type="Pfam" id="PF22815">
    <property type="entry name" value="CatAgl_D1"/>
    <property type="match status" value="1"/>
</dbReference>
<feature type="domain" description="SLH" evidence="2">
    <location>
        <begin position="1629"/>
        <end position="1690"/>
    </location>
</feature>
<dbReference type="InterPro" id="IPR006626">
    <property type="entry name" value="PbH1"/>
</dbReference>
<dbReference type="Proteomes" id="UP001500340">
    <property type="component" value="Unassembled WGS sequence"/>
</dbReference>
<dbReference type="SUPFAM" id="SSF51126">
    <property type="entry name" value="Pectin lyase-like"/>
    <property type="match status" value="1"/>
</dbReference>
<organism evidence="3 4">
    <name type="scientific">Paenibacillus motobuensis</name>
    <dbReference type="NCBI Taxonomy" id="295324"/>
    <lineage>
        <taxon>Bacteria</taxon>
        <taxon>Bacillati</taxon>
        <taxon>Bacillota</taxon>
        <taxon>Bacilli</taxon>
        <taxon>Bacillales</taxon>
        <taxon>Paenibacillaceae</taxon>
        <taxon>Paenibacillus</taxon>
    </lineage>
</organism>
<dbReference type="PANTHER" id="PTHR43308:SF5">
    <property type="entry name" value="S-LAYER PROTEIN _ PEPTIDOGLYCAN ENDO-BETA-N-ACETYLGLUCOSAMINIDASE"/>
    <property type="match status" value="1"/>
</dbReference>
<evidence type="ECO:0000256" key="1">
    <source>
        <dbReference type="SAM" id="MobiDB-lite"/>
    </source>
</evidence>
<feature type="compositionally biased region" description="Gly residues" evidence="1">
    <location>
        <begin position="1264"/>
        <end position="1293"/>
    </location>
</feature>
<dbReference type="SMART" id="SM00710">
    <property type="entry name" value="PbH1"/>
    <property type="match status" value="6"/>
</dbReference>
<dbReference type="InterPro" id="IPR011050">
    <property type="entry name" value="Pectin_lyase_fold/virulence"/>
</dbReference>
<dbReference type="Pfam" id="PF00395">
    <property type="entry name" value="SLH"/>
    <property type="match status" value="3"/>
</dbReference>
<proteinExistence type="predicted"/>
<dbReference type="Pfam" id="PF22816">
    <property type="entry name" value="CatAgl_D2"/>
    <property type="match status" value="1"/>
</dbReference>